<feature type="domain" description="Response regulatory" evidence="3">
    <location>
        <begin position="55"/>
        <end position="170"/>
    </location>
</feature>
<dbReference type="PANTHER" id="PTHR43156">
    <property type="entry name" value="STAGE II SPORULATION PROTEIN E-RELATED"/>
    <property type="match status" value="1"/>
</dbReference>
<keyword evidence="1" id="KW-0378">Hydrolase</keyword>
<evidence type="ECO:0000313" key="4">
    <source>
        <dbReference type="EMBL" id="MST34062.1"/>
    </source>
</evidence>
<dbReference type="SUPFAM" id="SSF81606">
    <property type="entry name" value="PP2C-like"/>
    <property type="match status" value="1"/>
</dbReference>
<dbReference type="Pfam" id="PF07228">
    <property type="entry name" value="SpoIIE"/>
    <property type="match status" value="1"/>
</dbReference>
<reference evidence="4 5" key="1">
    <citation type="submission" date="2019-11" db="EMBL/GenBank/DDBJ databases">
        <title>Acidiferrimicrobium australis gen. nov., sp. nov., an acidophilic and obligately heterotrophic, member of the Actinobacteria that catalyses dissimilatory oxido- reduction of iron isolated from metal-rich acidic water in Chile.</title>
        <authorList>
            <person name="Gonzalez D."/>
            <person name="Huber K."/>
            <person name="Hedrich S."/>
            <person name="Rojas-Villalobos C."/>
            <person name="Quatrini R."/>
            <person name="Dinamarca M.A."/>
            <person name="Schwarz A."/>
            <person name="Canales C."/>
            <person name="Nancucheo I."/>
        </authorList>
    </citation>
    <scope>NUCLEOTIDE SEQUENCE [LARGE SCALE GENOMIC DNA]</scope>
    <source>
        <strain evidence="4 5">USS-CCA1</strain>
    </source>
</reference>
<comment type="caution">
    <text evidence="4">The sequence shown here is derived from an EMBL/GenBank/DDBJ whole genome shotgun (WGS) entry which is preliminary data.</text>
</comment>
<evidence type="ECO:0000259" key="3">
    <source>
        <dbReference type="PROSITE" id="PS50110"/>
    </source>
</evidence>
<accession>A0ABW9QXR7</accession>
<evidence type="ECO:0000256" key="1">
    <source>
        <dbReference type="ARBA" id="ARBA00022801"/>
    </source>
</evidence>
<dbReference type="InterPro" id="IPR003594">
    <property type="entry name" value="HATPase_dom"/>
</dbReference>
<dbReference type="Gene3D" id="3.40.50.2300">
    <property type="match status" value="1"/>
</dbReference>
<protein>
    <submittedName>
        <fullName evidence="4">SpoIIE family protein phosphatase</fullName>
    </submittedName>
</protein>
<keyword evidence="2" id="KW-0597">Phosphoprotein</keyword>
<dbReference type="SUPFAM" id="SSF55785">
    <property type="entry name" value="PYP-like sensor domain (PAS domain)"/>
    <property type="match status" value="1"/>
</dbReference>
<organism evidence="4 5">
    <name type="scientific">Acidiferrimicrobium australe</name>
    <dbReference type="NCBI Taxonomy" id="2664430"/>
    <lineage>
        <taxon>Bacteria</taxon>
        <taxon>Bacillati</taxon>
        <taxon>Actinomycetota</taxon>
        <taxon>Acidimicrobiia</taxon>
        <taxon>Acidimicrobiales</taxon>
        <taxon>Acidimicrobiaceae</taxon>
        <taxon>Acidiferrimicrobium</taxon>
    </lineage>
</organism>
<dbReference type="InterPro" id="IPR001789">
    <property type="entry name" value="Sig_transdc_resp-reg_receiver"/>
</dbReference>
<dbReference type="Pfam" id="PF13581">
    <property type="entry name" value="HATPase_c_2"/>
    <property type="match status" value="1"/>
</dbReference>
<dbReference type="EMBL" id="WJHE01000831">
    <property type="protein sequence ID" value="MST34062.1"/>
    <property type="molecule type" value="Genomic_DNA"/>
</dbReference>
<dbReference type="PROSITE" id="PS50110">
    <property type="entry name" value="RESPONSE_REGULATORY"/>
    <property type="match status" value="1"/>
</dbReference>
<dbReference type="InterPro" id="IPR001932">
    <property type="entry name" value="PPM-type_phosphatase-like_dom"/>
</dbReference>
<evidence type="ECO:0000313" key="5">
    <source>
        <dbReference type="Proteomes" id="UP000437736"/>
    </source>
</evidence>
<proteinExistence type="predicted"/>
<dbReference type="InterPro" id="IPR052016">
    <property type="entry name" value="Bact_Sigma-Reg"/>
</dbReference>
<name>A0ABW9QXR7_9ACTN</name>
<feature type="non-terminal residue" evidence="4">
    <location>
        <position position="1"/>
    </location>
</feature>
<dbReference type="SUPFAM" id="SSF52172">
    <property type="entry name" value="CheY-like"/>
    <property type="match status" value="1"/>
</dbReference>
<dbReference type="Gene3D" id="3.30.450.20">
    <property type="entry name" value="PAS domain"/>
    <property type="match status" value="1"/>
</dbReference>
<dbReference type="InterPro" id="IPR036890">
    <property type="entry name" value="HATPase_C_sf"/>
</dbReference>
<dbReference type="SUPFAM" id="SSF55874">
    <property type="entry name" value="ATPase domain of HSP90 chaperone/DNA topoisomerase II/histidine kinase"/>
    <property type="match status" value="1"/>
</dbReference>
<dbReference type="PANTHER" id="PTHR43156:SF2">
    <property type="entry name" value="STAGE II SPORULATION PROTEIN E"/>
    <property type="match status" value="1"/>
</dbReference>
<dbReference type="SMART" id="SM00331">
    <property type="entry name" value="PP2C_SIG"/>
    <property type="match status" value="1"/>
</dbReference>
<dbReference type="InterPro" id="IPR036457">
    <property type="entry name" value="PPM-type-like_dom_sf"/>
</dbReference>
<sequence length="694" mass="73858">AAGEAEGADATARTLERQAAGFLAEAMRWVGGEPADAALEPAPAGQDAEGARTPTVLVVDDSADMREYLEGLLSQHYRVRTARDGEEALRMARAEPPDLVLSDVMMPNLDGIGLLSGLRGDPATMQLPVVLLSARAGEDGMVEGLEAGADDYLIKPFTARELLARVRSNLELERSRRVRIELERRQAMLDQAERMARVGSFEIDLATGRLDASDEMRRMLGLLDEAAWGPPEPSLAEIIDRFVHADDRATAHTAVRSASRSDPVDVELRIGNDGTSRLVRVWGELVSSDPARPVIRGSVQDIQDQRAAEQALAAAAVARETAIREHRIAEQLQASLLPTQDFAPDGLDVATYYRAGVAGTQVGGDWYDVIELGSGRTALVVGDVMGRGVRAAAVMGQLRSATRAYARLDLPPADVLGLLDGAVRELGDDHIVTCVYAVFDPFDGTLTYANSGHVPPLVIGPDGARRLTTVSPPLGTSAGFPTEAEVHLPPGASLTLYTDGLVERRSDPLDAGIDALVAALQDLSAGGAGALPDGGLARAVVERLVPEEPTDDIAVLVAVPAPGGGEAAAAAFPLQDDRQTVGQARRWLAATLAEWRIEAPLVDDVVLAVDELVTNAVVHADGPRQLRVRRSDEWLYAEVTDGTGVLPRAVRAGSEDEHGRGLQMVGLLAHEWGARPTRDGKSVWCRFALPDAQA</sequence>
<gene>
    <name evidence="4" type="ORF">GHK86_15200</name>
</gene>
<dbReference type="Proteomes" id="UP000437736">
    <property type="component" value="Unassembled WGS sequence"/>
</dbReference>
<dbReference type="Pfam" id="PF00072">
    <property type="entry name" value="Response_reg"/>
    <property type="match status" value="1"/>
</dbReference>
<dbReference type="Gene3D" id="3.60.40.10">
    <property type="entry name" value="PPM-type phosphatase domain"/>
    <property type="match status" value="1"/>
</dbReference>
<feature type="modified residue" description="4-aspartylphosphate" evidence="2">
    <location>
        <position position="103"/>
    </location>
</feature>
<evidence type="ECO:0000256" key="2">
    <source>
        <dbReference type="PROSITE-ProRule" id="PRU00169"/>
    </source>
</evidence>
<dbReference type="Gene3D" id="3.30.565.10">
    <property type="entry name" value="Histidine kinase-like ATPase, C-terminal domain"/>
    <property type="match status" value="1"/>
</dbReference>
<dbReference type="InterPro" id="IPR035965">
    <property type="entry name" value="PAS-like_dom_sf"/>
</dbReference>
<dbReference type="CDD" id="cd16936">
    <property type="entry name" value="HATPase_RsbW-like"/>
    <property type="match status" value="1"/>
</dbReference>
<keyword evidence="5" id="KW-1185">Reference proteome</keyword>
<dbReference type="InterPro" id="IPR011006">
    <property type="entry name" value="CheY-like_superfamily"/>
</dbReference>
<dbReference type="SMART" id="SM00448">
    <property type="entry name" value="REC"/>
    <property type="match status" value="1"/>
</dbReference>